<dbReference type="RefSeq" id="WP_146485270.1">
    <property type="nucleotide sequence ID" value="NZ_VIGX01000001.1"/>
</dbReference>
<sequence length="262" mass="28717">MPPEGRITRGTTGLNRLRRSDRWSVQSPAVLAALRGPSPLAVDVGYGARPNTTLEWAGWLRRVNPSVRVTGLEIDPARVVPGRDGVDFARGGFELAGLRPNLVRAFNVLRQYDESEVRDAWAMVTERLAPGGVFIEGTCDELGRRCCWLTLGAPGAGTSGLPVPRSLTLAWHPGYSEHPSDLAERLPKALIHHNVPGERIHALLTLADRCWDEAAGYATYGNRVRWRAAAALLEERTDGAARAPRRPVRDSLLTVDWELVAP</sequence>
<organism evidence="1 2">
    <name type="scientific">Tsukamurella conjunctivitidis</name>
    <dbReference type="NCBI Taxonomy" id="2592068"/>
    <lineage>
        <taxon>Bacteria</taxon>
        <taxon>Bacillati</taxon>
        <taxon>Actinomycetota</taxon>
        <taxon>Actinomycetes</taxon>
        <taxon>Mycobacteriales</taxon>
        <taxon>Tsukamurellaceae</taxon>
        <taxon>Tsukamurella</taxon>
    </lineage>
</organism>
<dbReference type="GO" id="GO:0008168">
    <property type="term" value="F:methyltransferase activity"/>
    <property type="evidence" value="ECO:0007669"/>
    <property type="project" value="UniProtKB-KW"/>
</dbReference>
<proteinExistence type="predicted"/>
<name>A0A5C5S561_9ACTN</name>
<comment type="caution">
    <text evidence="1">The sequence shown here is derived from an EMBL/GenBank/DDBJ whole genome shotgun (WGS) entry which is preliminary data.</text>
</comment>
<keyword evidence="1" id="KW-0808">Transferase</keyword>
<dbReference type="GO" id="GO:0032259">
    <property type="term" value="P:methylation"/>
    <property type="evidence" value="ECO:0007669"/>
    <property type="project" value="UniProtKB-KW"/>
</dbReference>
<dbReference type="AlphaFoldDB" id="A0A5C5S561"/>
<accession>A0A5C5S561</accession>
<gene>
    <name evidence="1" type="ORF">FK530_01840</name>
</gene>
<dbReference type="SUPFAM" id="SSF53335">
    <property type="entry name" value="S-adenosyl-L-methionine-dependent methyltransferases"/>
    <property type="match status" value="1"/>
</dbReference>
<protein>
    <submittedName>
        <fullName evidence="1">Class I SAM-dependent methyltransferase</fullName>
    </submittedName>
</protein>
<dbReference type="EMBL" id="VIGX01000001">
    <property type="protein sequence ID" value="TWS30636.1"/>
    <property type="molecule type" value="Genomic_DNA"/>
</dbReference>
<keyword evidence="2" id="KW-1185">Reference proteome</keyword>
<dbReference type="OrthoDB" id="5498854at2"/>
<keyword evidence="1" id="KW-0489">Methyltransferase</keyword>
<evidence type="ECO:0000313" key="1">
    <source>
        <dbReference type="EMBL" id="TWS30636.1"/>
    </source>
</evidence>
<reference evidence="1 2" key="1">
    <citation type="submission" date="2019-06" db="EMBL/GenBank/DDBJ databases">
        <title>Tsukamurella conjunctivitidis sp. nov., Tsukamurella assacharolytica sp. nov. and Tsukamurella sputae sp. nov. isolated from patients with conjunctivitis, bacteraemia (lymphoma) and respiratory infection (sputum) in Hong Kong.</title>
        <authorList>
            <person name="Teng J.L.L."/>
            <person name="Lee H.H."/>
            <person name="Fong J.Y.H."/>
            <person name="Fok K.M.N."/>
            <person name="Lau S.K.P."/>
            <person name="Woo P.C.Y."/>
        </authorList>
    </citation>
    <scope>NUCLEOTIDE SEQUENCE [LARGE SCALE GENOMIC DNA]</scope>
    <source>
        <strain evidence="1 2">HKU72</strain>
    </source>
</reference>
<evidence type="ECO:0000313" key="2">
    <source>
        <dbReference type="Proteomes" id="UP000319375"/>
    </source>
</evidence>
<dbReference type="Proteomes" id="UP000319375">
    <property type="component" value="Unassembled WGS sequence"/>
</dbReference>
<dbReference type="InterPro" id="IPR029063">
    <property type="entry name" value="SAM-dependent_MTases_sf"/>
</dbReference>